<organism evidence="6 7">
    <name type="scientific">Dialister invisus DSM 15470</name>
    <dbReference type="NCBI Taxonomy" id="592028"/>
    <lineage>
        <taxon>Bacteria</taxon>
        <taxon>Bacillati</taxon>
        <taxon>Bacillota</taxon>
        <taxon>Negativicutes</taxon>
        <taxon>Veillonellales</taxon>
        <taxon>Veillonellaceae</taxon>
        <taxon>Dialister</taxon>
    </lineage>
</organism>
<dbReference type="Gene3D" id="3.90.1720.10">
    <property type="entry name" value="endopeptidase domain like (from Nostoc punctiforme)"/>
    <property type="match status" value="1"/>
</dbReference>
<dbReference type="InterPro" id="IPR038765">
    <property type="entry name" value="Papain-like_cys_pep_sf"/>
</dbReference>
<name>C9LPB0_9FIRM</name>
<keyword evidence="2" id="KW-0645">Protease</keyword>
<proteinExistence type="inferred from homology"/>
<keyword evidence="4" id="KW-0788">Thiol protease</keyword>
<evidence type="ECO:0000259" key="5">
    <source>
        <dbReference type="PROSITE" id="PS51935"/>
    </source>
</evidence>
<dbReference type="Pfam" id="PF00877">
    <property type="entry name" value="NLPC_P60"/>
    <property type="match status" value="1"/>
</dbReference>
<dbReference type="STRING" id="592028.GCWU000321_01389"/>
<dbReference type="OrthoDB" id="6058745at2"/>
<evidence type="ECO:0000256" key="1">
    <source>
        <dbReference type="ARBA" id="ARBA00007074"/>
    </source>
</evidence>
<dbReference type="InterPro" id="IPR000064">
    <property type="entry name" value="NLP_P60_dom"/>
</dbReference>
<accession>C9LPB0</accession>
<keyword evidence="7" id="KW-1185">Reference proteome</keyword>
<dbReference type="eggNOG" id="COG0791">
    <property type="taxonomic scope" value="Bacteria"/>
</dbReference>
<dbReference type="GO" id="GO:0006508">
    <property type="term" value="P:proteolysis"/>
    <property type="evidence" value="ECO:0007669"/>
    <property type="project" value="UniProtKB-KW"/>
</dbReference>
<feature type="domain" description="NlpC/P60" evidence="5">
    <location>
        <begin position="1"/>
        <end position="144"/>
    </location>
</feature>
<dbReference type="PROSITE" id="PS51935">
    <property type="entry name" value="NLPC_P60"/>
    <property type="match status" value="1"/>
</dbReference>
<dbReference type="AlphaFoldDB" id="C9LPB0"/>
<reference evidence="6" key="1">
    <citation type="submission" date="2009-09" db="EMBL/GenBank/DDBJ databases">
        <authorList>
            <person name="Weinstock G."/>
            <person name="Sodergren E."/>
            <person name="Clifton S."/>
            <person name="Fulton L."/>
            <person name="Fulton B."/>
            <person name="Courtney L."/>
            <person name="Fronick C."/>
            <person name="Harrison M."/>
            <person name="Strong C."/>
            <person name="Farmer C."/>
            <person name="Delahaunty K."/>
            <person name="Markovic C."/>
            <person name="Hall O."/>
            <person name="Minx P."/>
            <person name="Tomlinson C."/>
            <person name="Mitreva M."/>
            <person name="Nelson J."/>
            <person name="Hou S."/>
            <person name="Wollam A."/>
            <person name="Pepin K.H."/>
            <person name="Johnson M."/>
            <person name="Bhonagiri V."/>
            <person name="Nash W.E."/>
            <person name="Warren W."/>
            <person name="Chinwalla A."/>
            <person name="Mardis E.R."/>
            <person name="Wilson R.K."/>
        </authorList>
    </citation>
    <scope>NUCLEOTIDE SEQUENCE [LARGE SCALE GENOMIC DNA]</scope>
    <source>
        <strain evidence="6">DSM 15470</strain>
    </source>
</reference>
<evidence type="ECO:0000256" key="4">
    <source>
        <dbReference type="ARBA" id="ARBA00022807"/>
    </source>
</evidence>
<dbReference type="GO" id="GO:0008234">
    <property type="term" value="F:cysteine-type peptidase activity"/>
    <property type="evidence" value="ECO:0007669"/>
    <property type="project" value="UniProtKB-KW"/>
</dbReference>
<evidence type="ECO:0000256" key="3">
    <source>
        <dbReference type="ARBA" id="ARBA00022801"/>
    </source>
</evidence>
<dbReference type="Proteomes" id="UP000004736">
    <property type="component" value="Unassembled WGS sequence"/>
</dbReference>
<dbReference type="GeneID" id="78277987"/>
<protein>
    <submittedName>
        <fullName evidence="6">NlpC/P60 family protein</fullName>
    </submittedName>
</protein>
<evidence type="ECO:0000313" key="6">
    <source>
        <dbReference type="EMBL" id="EEW97396.1"/>
    </source>
</evidence>
<dbReference type="EMBL" id="ACIM02000001">
    <property type="protein sequence ID" value="EEW97396.1"/>
    <property type="molecule type" value="Genomic_DNA"/>
</dbReference>
<keyword evidence="3" id="KW-0378">Hydrolase</keyword>
<evidence type="ECO:0000313" key="7">
    <source>
        <dbReference type="Proteomes" id="UP000004736"/>
    </source>
</evidence>
<dbReference type="SUPFAM" id="SSF54001">
    <property type="entry name" value="Cysteine proteinases"/>
    <property type="match status" value="1"/>
</dbReference>
<comment type="caution">
    <text evidence="6">The sequence shown here is derived from an EMBL/GenBank/DDBJ whole genome shotgun (WGS) entry which is preliminary data.</text>
</comment>
<gene>
    <name evidence="6" type="ORF">GCWU000321_01389</name>
</gene>
<sequence>MTDGEKIAKAAAAWLGTPHINGAKIKGRGVDCGMLLIGCVEDAELLKKDSVQIEPYSNEWHLHHSEEWFLSYVQKYCDEVETMQPGDFLLYQFGRCISHGAIYVGKGRVIHAYIDRGVVMTDLSDVMFFDAKGRSRLRGIYRFNKKKVRR</sequence>
<evidence type="ECO:0000256" key="2">
    <source>
        <dbReference type="ARBA" id="ARBA00022670"/>
    </source>
</evidence>
<dbReference type="HOGENOM" id="CLU_115301_3_0_9"/>
<dbReference type="RefSeq" id="WP_007070329.1">
    <property type="nucleotide sequence ID" value="NZ_GG698602.1"/>
</dbReference>
<comment type="similarity">
    <text evidence="1">Belongs to the peptidase C40 family.</text>
</comment>